<accession>A0ACC3C4Y0</accession>
<evidence type="ECO:0000313" key="1">
    <source>
        <dbReference type="EMBL" id="KAK1865260.1"/>
    </source>
</evidence>
<organism evidence="1 2">
    <name type="scientific">Pyropia yezoensis</name>
    <name type="common">Susabi-nori</name>
    <name type="synonym">Porphyra yezoensis</name>
    <dbReference type="NCBI Taxonomy" id="2788"/>
    <lineage>
        <taxon>Eukaryota</taxon>
        <taxon>Rhodophyta</taxon>
        <taxon>Bangiophyceae</taxon>
        <taxon>Bangiales</taxon>
        <taxon>Bangiaceae</taxon>
        <taxon>Pyropia</taxon>
    </lineage>
</organism>
<sequence length="1375" mass="139279">MSFEAHSAVSPTWPGAVPVLPLLPPPAQYSDRSFQSAAGASLLAEALSGPGLPQSPGEAMANVPRLSIESMGSFGSGEPMPISPLGPPGDPMLFSPLIPDMVAGTPGPRGLAAAVGDIGPSPRVSYSSTGSGPAAAAAAASAMAISPRVSLTGMLPMSVAPYSGRPMLYRVPRGLLSPLISPSVSVTPSPPVPTNAMAFPSPVMVGGGGGVAGRDGCGGTGHGSSLPPRPRRSRSPSVGGGLGGSAGDLLRVGSDVMAFMPSNSPSEAVAADSSFLCDAATVTLPDPVEMSLTPELLASIGPSGVPPSEPSPPPLGVANMPPPSLSPTQPRPPSPLPLLPLPLPPLRVPLRPTQQPPPPLSSTPALPPLPLPLRGTMRPSQQPAPAMLSSPSSSMPPHRPLSPTPSPLRSMSRHPPPRPSPSPSSYTSRRGRLSRHPSPGAAPPRPRQRRSAPPFPTGDPADRTRAKAPLTTATATASDAGVELHYAAAVAAEAARTRQRHAKAGAADAEAAAAAALSAMGGGGVGRAHAGIGPDLVEMTDRFSRQHVGGEAQRQAAEAAAAAPHAGTPSRRGGGVPPAGATVPKSGSSDGIASAATPSAGGPSSGRTGDGAVSSGLGDTASVSAPPEQFSLRQRSEERARVAEWADRAASLASAAAPAPGATASAEPGSTVAPTGATAELGSRTDRRSAPPSASETDWEELSPPLVLCTRCGHEVPPCASCSSLQVDMKRLYRAVADAQAEASALRAELKVAELRIRRSKHAHRNGDHAEGGRPPDSPRLAGGEPLASSVTPLALHAEAAGGQDRRRVPPAHVGGGRTPQRGMASAALPSSPSLSVATTDGVPDRLEDVWKWLGAPHPPPVEVPLPDTPKALMLLAKNAKAHPCARSPCNAVDGHFSHILATAHHHINKRAQEAQEAMGVCRGRFLDLKEALEVPGGPKVEWPFGLFNKLTNAIVKERKEVAKYTSKAAETDAEIESLESGVVVMPDAAARSLRALASRYKLTAARGQSKVDDCTAYLFQLGCNVTYTCLIGVGATAASRAASSSALHAFGSSGAASSTAAAANAAVEGAAAGSAFGVSSGSLPSSRTASRPTSRPTSHPTSRPASQPSSRPSSGTYTNVPLLTPTPTAADVAMSDAVGDSLGDVLGLHNRATVYLDAPGPGLHESDYDADAADDEKEDSMQDGRGGGPAEAGAAGAPLDYVMPAAPRPRRISVARRGTGALPARRADRTWRGVGDPAVTAAVAAAAAAASAAADQWRASGHADDQASWGASTPRRAAAVAAASSPPRAALTPAQRAGVAALAASRAADGALEKDESPSVKRRRSRPSDPRLVKRVPQVGDTDPADQWVVDTSVRPRPAASGGHQPALLPDRWE</sequence>
<comment type="caution">
    <text evidence="1">The sequence shown here is derived from an EMBL/GenBank/DDBJ whole genome shotgun (WGS) entry which is preliminary data.</text>
</comment>
<evidence type="ECO:0000313" key="2">
    <source>
        <dbReference type="Proteomes" id="UP000798662"/>
    </source>
</evidence>
<name>A0ACC3C4Y0_PYRYE</name>
<gene>
    <name evidence="1" type="ORF">I4F81_007794</name>
</gene>
<dbReference type="EMBL" id="CM020619">
    <property type="protein sequence ID" value="KAK1865260.1"/>
    <property type="molecule type" value="Genomic_DNA"/>
</dbReference>
<dbReference type="Proteomes" id="UP000798662">
    <property type="component" value="Chromosome 2"/>
</dbReference>
<protein>
    <submittedName>
        <fullName evidence="1">Uncharacterized protein</fullName>
    </submittedName>
</protein>
<reference evidence="1" key="1">
    <citation type="submission" date="2019-11" db="EMBL/GenBank/DDBJ databases">
        <title>Nori genome reveals adaptations in red seaweeds to the harsh intertidal environment.</title>
        <authorList>
            <person name="Wang D."/>
            <person name="Mao Y."/>
        </authorList>
    </citation>
    <scope>NUCLEOTIDE SEQUENCE</scope>
    <source>
        <tissue evidence="1">Gametophyte</tissue>
    </source>
</reference>
<keyword evidence="2" id="KW-1185">Reference proteome</keyword>
<proteinExistence type="predicted"/>